<feature type="chain" id="PRO_5032615655" evidence="1">
    <location>
        <begin position="21"/>
        <end position="199"/>
    </location>
</feature>
<evidence type="ECO:0000256" key="1">
    <source>
        <dbReference type="SAM" id="SignalP"/>
    </source>
</evidence>
<keyword evidence="3" id="KW-1185">Reference proteome</keyword>
<evidence type="ECO:0000313" key="3">
    <source>
        <dbReference type="Proteomes" id="UP000442694"/>
    </source>
</evidence>
<proteinExistence type="predicted"/>
<name>A0A833JAP2_9BACT</name>
<organism evidence="2 3">
    <name type="scientific">Fluviispira multicolorata</name>
    <dbReference type="NCBI Taxonomy" id="2654512"/>
    <lineage>
        <taxon>Bacteria</taxon>
        <taxon>Pseudomonadati</taxon>
        <taxon>Bdellovibrionota</taxon>
        <taxon>Oligoflexia</taxon>
        <taxon>Silvanigrellales</taxon>
        <taxon>Silvanigrellaceae</taxon>
        <taxon>Fluviispira</taxon>
    </lineage>
</organism>
<dbReference type="Proteomes" id="UP000442694">
    <property type="component" value="Unassembled WGS sequence"/>
</dbReference>
<reference evidence="2 3" key="1">
    <citation type="submission" date="2019-10" db="EMBL/GenBank/DDBJ databases">
        <title>New genus of Silvanigrellaceae.</title>
        <authorList>
            <person name="Pitt A."/>
            <person name="Hahn M.W."/>
        </authorList>
    </citation>
    <scope>NUCLEOTIDE SEQUENCE [LARGE SCALE GENOMIC DNA]</scope>
    <source>
        <strain evidence="2 3">33A1-SZDP</strain>
    </source>
</reference>
<sequence length="199" mass="23293">MLYKKLIVLIFFTFSYNANALKVEPFDNFIRFHFSSEDFISNAGIKNNSFWHYPGYDSYRDCALATVPIYLTKKAHLIPYLEIKSTAFAWIKDPSDIFKINTFHIKTFSENSGYKREISSSAFPLHELKEVEILYSRDYSIYIRANTGTTKSNEFITSSRLNPSNYYVDRGYISFCVADIAMWTEIFIRKITIDAIYDE</sequence>
<accession>A0A833JAP2</accession>
<protein>
    <submittedName>
        <fullName evidence="2">Uncharacterized protein</fullName>
    </submittedName>
</protein>
<dbReference type="RefSeq" id="WP_152213902.1">
    <property type="nucleotide sequence ID" value="NZ_WFLN01000010.1"/>
</dbReference>
<comment type="caution">
    <text evidence="2">The sequence shown here is derived from an EMBL/GenBank/DDBJ whole genome shotgun (WGS) entry which is preliminary data.</text>
</comment>
<keyword evidence="1" id="KW-0732">Signal</keyword>
<dbReference type="EMBL" id="WFLN01000010">
    <property type="protein sequence ID" value="KAB8028081.1"/>
    <property type="molecule type" value="Genomic_DNA"/>
</dbReference>
<evidence type="ECO:0000313" key="2">
    <source>
        <dbReference type="EMBL" id="KAB8028081.1"/>
    </source>
</evidence>
<feature type="signal peptide" evidence="1">
    <location>
        <begin position="1"/>
        <end position="20"/>
    </location>
</feature>
<dbReference type="AlphaFoldDB" id="A0A833JAP2"/>
<gene>
    <name evidence="2" type="ORF">GCL57_13600</name>
</gene>